<dbReference type="SUPFAM" id="SSF54975">
    <property type="entry name" value="Acylphosphatase/BLUF domain-like"/>
    <property type="match status" value="1"/>
</dbReference>
<organism evidence="4">
    <name type="scientific">Caldiarchaeum subterraneum</name>
    <dbReference type="NCBI Taxonomy" id="311458"/>
    <lineage>
        <taxon>Archaea</taxon>
        <taxon>Nitrososphaerota</taxon>
        <taxon>Candidatus Caldarchaeales</taxon>
        <taxon>Candidatus Caldarchaeaceae</taxon>
        <taxon>Candidatus Caldarchaeum</taxon>
    </lineage>
</organism>
<dbReference type="PRINTS" id="PR00112">
    <property type="entry name" value="ACYLPHPHTASE"/>
</dbReference>
<dbReference type="GO" id="GO:0003998">
    <property type="term" value="F:acylphosphatase activity"/>
    <property type="evidence" value="ECO:0007669"/>
    <property type="project" value="UniProtKB-EC"/>
</dbReference>
<comment type="similarity">
    <text evidence="2">Belongs to the acylphosphatase family.</text>
</comment>
<dbReference type="InterPro" id="IPR036046">
    <property type="entry name" value="Acylphosphatase-like_dom_sf"/>
</dbReference>
<evidence type="ECO:0000313" key="4">
    <source>
        <dbReference type="EMBL" id="HHR40490.1"/>
    </source>
</evidence>
<protein>
    <recommendedName>
        <fullName evidence="1">acylphosphatase</fullName>
        <ecNumber evidence="1">3.6.1.7</ecNumber>
    </recommendedName>
</protein>
<keyword evidence="1" id="KW-0378">Hydrolase</keyword>
<proteinExistence type="inferred from homology"/>
<gene>
    <name evidence="4" type="ORF">ENM42_01535</name>
</gene>
<evidence type="ECO:0000259" key="3">
    <source>
        <dbReference type="PROSITE" id="PS51160"/>
    </source>
</evidence>
<dbReference type="PROSITE" id="PS51160">
    <property type="entry name" value="ACYLPHOSPHATASE_3"/>
    <property type="match status" value="1"/>
</dbReference>
<dbReference type="InterPro" id="IPR001792">
    <property type="entry name" value="Acylphosphatase-like_dom"/>
</dbReference>
<comment type="catalytic activity">
    <reaction evidence="1">
        <text>an acyl phosphate + H2O = a carboxylate + phosphate + H(+)</text>
        <dbReference type="Rhea" id="RHEA:14965"/>
        <dbReference type="ChEBI" id="CHEBI:15377"/>
        <dbReference type="ChEBI" id="CHEBI:15378"/>
        <dbReference type="ChEBI" id="CHEBI:29067"/>
        <dbReference type="ChEBI" id="CHEBI:43474"/>
        <dbReference type="ChEBI" id="CHEBI:59918"/>
        <dbReference type="EC" id="3.6.1.7"/>
    </reaction>
</comment>
<comment type="caution">
    <text evidence="4">The sequence shown here is derived from an EMBL/GenBank/DDBJ whole genome shotgun (WGS) entry which is preliminary data.</text>
</comment>
<sequence length="204" mass="24108">MKAYYVRVYGRVQKVGFRRFVQEPGQELGLAGFVKNEKNGSVTVFVQGQENTVKKFLEALKSPPPPAALRTIEAKETKPKTKIKYFEISYGKLADELQEGFGAMQAIFQGYWSEFRDYRNEFRDYRNEFRDFRNGFQDYRNEFREFVKRMDEFAERVTKVLEVLVEESSKTRGMLEIIARDSRETREMLVETMRMLKEVANRIA</sequence>
<dbReference type="AlphaFoldDB" id="A0A7C5U3X2"/>
<feature type="active site" evidence="1">
    <location>
        <position position="18"/>
    </location>
</feature>
<evidence type="ECO:0000256" key="1">
    <source>
        <dbReference type="PROSITE-ProRule" id="PRU00520"/>
    </source>
</evidence>
<dbReference type="EMBL" id="DRXS01000082">
    <property type="protein sequence ID" value="HHR40490.1"/>
    <property type="molecule type" value="Genomic_DNA"/>
</dbReference>
<evidence type="ECO:0000256" key="2">
    <source>
        <dbReference type="RuleBase" id="RU004168"/>
    </source>
</evidence>
<dbReference type="EC" id="3.6.1.7" evidence="1"/>
<dbReference type="PANTHER" id="PTHR47268">
    <property type="entry name" value="ACYLPHOSPHATASE"/>
    <property type="match status" value="1"/>
</dbReference>
<reference evidence="4" key="1">
    <citation type="journal article" date="2020" name="mSystems">
        <title>Genome- and Community-Level Interaction Insights into Carbon Utilization and Element Cycling Functions of Hydrothermarchaeota in Hydrothermal Sediment.</title>
        <authorList>
            <person name="Zhou Z."/>
            <person name="Liu Y."/>
            <person name="Xu W."/>
            <person name="Pan J."/>
            <person name="Luo Z.H."/>
            <person name="Li M."/>
        </authorList>
    </citation>
    <scope>NUCLEOTIDE SEQUENCE [LARGE SCALE GENOMIC DNA]</scope>
    <source>
        <strain evidence="4">SpSt-1084</strain>
    </source>
</reference>
<dbReference type="Gene3D" id="3.30.70.100">
    <property type="match status" value="1"/>
</dbReference>
<dbReference type="InterPro" id="IPR017968">
    <property type="entry name" value="Acylphosphatase_CS"/>
</dbReference>
<dbReference type="Pfam" id="PF00708">
    <property type="entry name" value="Acylphosphatase"/>
    <property type="match status" value="1"/>
</dbReference>
<feature type="domain" description="Acylphosphatase-like" evidence="3">
    <location>
        <begin position="3"/>
        <end position="90"/>
    </location>
</feature>
<dbReference type="InterPro" id="IPR020456">
    <property type="entry name" value="Acylphosphatase"/>
</dbReference>
<name>A0A7C5U3X2_CALS0</name>
<dbReference type="PANTHER" id="PTHR47268:SF4">
    <property type="entry name" value="ACYLPHOSPHATASE"/>
    <property type="match status" value="1"/>
</dbReference>
<feature type="active site" evidence="1">
    <location>
        <position position="36"/>
    </location>
</feature>
<accession>A0A7C5U3X2</accession>
<dbReference type="PROSITE" id="PS00151">
    <property type="entry name" value="ACYLPHOSPHATASE_2"/>
    <property type="match status" value="1"/>
</dbReference>